<sequence>KIFPANATTTTKNNTIKTTTTTTAATHQHSNSLTFQSDSEPLSRRIDSETDEKSPSESESASLPSSTVEPTLEISKFTATQEQETSSKSPSKTGAGTSSDTSGTPMETLESVVEQEISNTTTELEEEAFKIIDSVKHHFDLVPAGTSRKPPSTSETTSAEPSKFETGDNDTDGMKVTTLTIESDQSDNSIDLTTPSTDRIGSGKSDHLGSSDLEKSQKQSEAQDETQNQETAQTVSLQSPMPTSIIYEGTPSNCAGRLEFQRIPIANVRKLNVTRQVPARTPADCARQCFETENCSLAGYIPNISGEPTNGACMLTSGAEVCGEGEEMVPQHASLSAFLISCIRCSACKYVISTELPKQRQLPEFDDFEVVSSVGKCAELCAKQNCSLAKYDSSTGLVSDCFLKF</sequence>
<evidence type="ECO:0000259" key="2">
    <source>
        <dbReference type="PROSITE" id="PS50948"/>
    </source>
</evidence>
<dbReference type="PROSITE" id="PS50948">
    <property type="entry name" value="PAN"/>
    <property type="match status" value="1"/>
</dbReference>
<keyword evidence="4" id="KW-1185">Reference proteome</keyword>
<dbReference type="PANTHER" id="PTHR21583:SF8">
    <property type="entry name" value="PROTEIN ELYS"/>
    <property type="match status" value="1"/>
</dbReference>
<name>A0A0M3J5I5_ANISI</name>
<reference evidence="3 4" key="2">
    <citation type="submission" date="2018-11" db="EMBL/GenBank/DDBJ databases">
        <authorList>
            <consortium name="Pathogen Informatics"/>
        </authorList>
    </citation>
    <scope>NUCLEOTIDE SEQUENCE [LARGE SCALE GENOMIC DNA]</scope>
</reference>
<dbReference type="AlphaFoldDB" id="A0A0M3J5I5"/>
<reference evidence="5" key="1">
    <citation type="submission" date="2017-02" db="UniProtKB">
        <authorList>
            <consortium name="WormBaseParasite"/>
        </authorList>
    </citation>
    <scope>IDENTIFICATION</scope>
</reference>
<dbReference type="Proteomes" id="UP000267096">
    <property type="component" value="Unassembled WGS sequence"/>
</dbReference>
<feature type="region of interest" description="Disordered" evidence="1">
    <location>
        <begin position="142"/>
        <end position="244"/>
    </location>
</feature>
<evidence type="ECO:0000313" key="4">
    <source>
        <dbReference type="Proteomes" id="UP000267096"/>
    </source>
</evidence>
<evidence type="ECO:0000313" key="5">
    <source>
        <dbReference type="WBParaSite" id="ASIM_0000281601-mRNA-1"/>
    </source>
</evidence>
<feature type="compositionally biased region" description="Polar residues" evidence="1">
    <location>
        <begin position="27"/>
        <end position="40"/>
    </location>
</feature>
<feature type="compositionally biased region" description="Basic and acidic residues" evidence="1">
    <location>
        <begin position="41"/>
        <end position="56"/>
    </location>
</feature>
<dbReference type="InterPro" id="IPR003609">
    <property type="entry name" value="Pan_app"/>
</dbReference>
<accession>A0A0M3J5I5</accession>
<feature type="compositionally biased region" description="Low complexity" evidence="1">
    <location>
        <begin position="91"/>
        <end position="104"/>
    </location>
</feature>
<dbReference type="OrthoDB" id="5869233at2759"/>
<feature type="compositionally biased region" description="Low complexity" evidence="1">
    <location>
        <begin position="1"/>
        <end position="26"/>
    </location>
</feature>
<organism evidence="5">
    <name type="scientific">Anisakis simplex</name>
    <name type="common">Herring worm</name>
    <dbReference type="NCBI Taxonomy" id="6269"/>
    <lineage>
        <taxon>Eukaryota</taxon>
        <taxon>Metazoa</taxon>
        <taxon>Ecdysozoa</taxon>
        <taxon>Nematoda</taxon>
        <taxon>Chromadorea</taxon>
        <taxon>Rhabditida</taxon>
        <taxon>Spirurina</taxon>
        <taxon>Ascaridomorpha</taxon>
        <taxon>Ascaridoidea</taxon>
        <taxon>Anisakidae</taxon>
        <taxon>Anisakis</taxon>
        <taxon>Anisakis simplex complex</taxon>
    </lineage>
</organism>
<feature type="compositionally biased region" description="Polar residues" evidence="1">
    <location>
        <begin position="177"/>
        <end position="199"/>
    </location>
</feature>
<feature type="compositionally biased region" description="Polar residues" evidence="1">
    <location>
        <begin position="225"/>
        <end position="242"/>
    </location>
</feature>
<gene>
    <name evidence="3" type="ORF">ASIM_LOCUS2666</name>
</gene>
<evidence type="ECO:0000256" key="1">
    <source>
        <dbReference type="SAM" id="MobiDB-lite"/>
    </source>
</evidence>
<feature type="compositionally biased region" description="Low complexity" evidence="1">
    <location>
        <begin position="150"/>
        <end position="161"/>
    </location>
</feature>
<feature type="compositionally biased region" description="Low complexity" evidence="1">
    <location>
        <begin position="57"/>
        <end position="66"/>
    </location>
</feature>
<dbReference type="EMBL" id="UYRR01003682">
    <property type="protein sequence ID" value="VDK20367.1"/>
    <property type="molecule type" value="Genomic_DNA"/>
</dbReference>
<evidence type="ECO:0000313" key="3">
    <source>
        <dbReference type="EMBL" id="VDK20367.1"/>
    </source>
</evidence>
<dbReference type="InterPro" id="IPR052620">
    <property type="entry name" value="ELYS/MEL-28_NucAsmblyFactor"/>
</dbReference>
<dbReference type="WBParaSite" id="ASIM_0000281601-mRNA-1">
    <property type="protein sequence ID" value="ASIM_0000281601-mRNA-1"/>
    <property type="gene ID" value="ASIM_0000281601"/>
</dbReference>
<feature type="compositionally biased region" description="Polar residues" evidence="1">
    <location>
        <begin position="77"/>
        <end position="90"/>
    </location>
</feature>
<protein>
    <submittedName>
        <fullName evidence="5">Apple domain-containing protein</fullName>
    </submittedName>
</protein>
<feature type="region of interest" description="Disordered" evidence="1">
    <location>
        <begin position="1"/>
        <end position="106"/>
    </location>
</feature>
<proteinExistence type="predicted"/>
<feature type="compositionally biased region" description="Basic and acidic residues" evidence="1">
    <location>
        <begin position="204"/>
        <end position="218"/>
    </location>
</feature>
<dbReference type="PANTHER" id="PTHR21583">
    <property type="entry name" value="ELYS PROTEIN"/>
    <property type="match status" value="1"/>
</dbReference>
<feature type="domain" description="Apple" evidence="2">
    <location>
        <begin position="254"/>
        <end position="342"/>
    </location>
</feature>